<feature type="transmembrane region" description="Helical" evidence="1">
    <location>
        <begin position="14"/>
        <end position="32"/>
    </location>
</feature>
<dbReference type="AlphaFoldDB" id="A0AAU9TE88"/>
<comment type="caution">
    <text evidence="2">The sequence shown here is derived from an EMBL/GenBank/DDBJ whole genome shotgun (WGS) entry which is preliminary data.</text>
</comment>
<reference evidence="2" key="1">
    <citation type="submission" date="2022-03" db="EMBL/GenBank/DDBJ databases">
        <authorList>
            <person name="Tunstrom K."/>
        </authorList>
    </citation>
    <scope>NUCLEOTIDE SEQUENCE</scope>
</reference>
<dbReference type="EMBL" id="CAKOGL010000004">
    <property type="protein sequence ID" value="CAH2085136.1"/>
    <property type="molecule type" value="Genomic_DNA"/>
</dbReference>
<evidence type="ECO:0000256" key="1">
    <source>
        <dbReference type="SAM" id="Phobius"/>
    </source>
</evidence>
<sequence length="119" mass="13491">MVISSEKRSCLSSVVQWCFCAFALVLCGYSLVRLQRLEQRLKALEDLHLRVEDTSFSFHQTKELVLKRETRDVADCVCPSAIRPNGSIRSIENVLSDRDQAYKSAFIQFNTSEAGCRAV</sequence>
<dbReference type="Proteomes" id="UP001153954">
    <property type="component" value="Unassembled WGS sequence"/>
</dbReference>
<evidence type="ECO:0000313" key="2">
    <source>
        <dbReference type="EMBL" id="CAH2085136.1"/>
    </source>
</evidence>
<keyword evidence="1" id="KW-0472">Membrane</keyword>
<name>A0AAU9TE88_EUPED</name>
<proteinExistence type="predicted"/>
<keyword evidence="1" id="KW-0812">Transmembrane</keyword>
<protein>
    <submittedName>
        <fullName evidence="2">Uncharacterized protein</fullName>
    </submittedName>
</protein>
<organism evidence="2 3">
    <name type="scientific">Euphydryas editha</name>
    <name type="common">Edith's checkerspot</name>
    <dbReference type="NCBI Taxonomy" id="104508"/>
    <lineage>
        <taxon>Eukaryota</taxon>
        <taxon>Metazoa</taxon>
        <taxon>Ecdysozoa</taxon>
        <taxon>Arthropoda</taxon>
        <taxon>Hexapoda</taxon>
        <taxon>Insecta</taxon>
        <taxon>Pterygota</taxon>
        <taxon>Neoptera</taxon>
        <taxon>Endopterygota</taxon>
        <taxon>Lepidoptera</taxon>
        <taxon>Glossata</taxon>
        <taxon>Ditrysia</taxon>
        <taxon>Papilionoidea</taxon>
        <taxon>Nymphalidae</taxon>
        <taxon>Nymphalinae</taxon>
        <taxon>Euphydryas</taxon>
    </lineage>
</organism>
<keyword evidence="3" id="KW-1185">Reference proteome</keyword>
<keyword evidence="1" id="KW-1133">Transmembrane helix</keyword>
<evidence type="ECO:0000313" key="3">
    <source>
        <dbReference type="Proteomes" id="UP001153954"/>
    </source>
</evidence>
<accession>A0AAU9TE88</accession>
<gene>
    <name evidence="2" type="ORF">EEDITHA_LOCUS1642</name>
</gene>